<keyword evidence="3" id="KW-1185">Reference proteome</keyword>
<feature type="non-terminal residue" evidence="2">
    <location>
        <position position="166"/>
    </location>
</feature>
<evidence type="ECO:0000313" key="2">
    <source>
        <dbReference type="EMBL" id="GFR53172.1"/>
    </source>
</evidence>
<feature type="region of interest" description="Disordered" evidence="1">
    <location>
        <begin position="137"/>
        <end position="166"/>
    </location>
</feature>
<organism evidence="2 3">
    <name type="scientific">Astrephomene gubernaculifera</name>
    <dbReference type="NCBI Taxonomy" id="47775"/>
    <lineage>
        <taxon>Eukaryota</taxon>
        <taxon>Viridiplantae</taxon>
        <taxon>Chlorophyta</taxon>
        <taxon>core chlorophytes</taxon>
        <taxon>Chlorophyceae</taxon>
        <taxon>CS clade</taxon>
        <taxon>Chlamydomonadales</taxon>
        <taxon>Astrephomenaceae</taxon>
        <taxon>Astrephomene</taxon>
    </lineage>
</organism>
<accession>A0AAD3E5M6</accession>
<evidence type="ECO:0000256" key="1">
    <source>
        <dbReference type="SAM" id="MobiDB-lite"/>
    </source>
</evidence>
<dbReference type="Proteomes" id="UP001054857">
    <property type="component" value="Unassembled WGS sequence"/>
</dbReference>
<protein>
    <submittedName>
        <fullName evidence="2">Uncharacterized protein</fullName>
    </submittedName>
</protein>
<comment type="caution">
    <text evidence="2">The sequence shown here is derived from an EMBL/GenBank/DDBJ whole genome shotgun (WGS) entry which is preliminary data.</text>
</comment>
<dbReference type="EMBL" id="BMAR01000094">
    <property type="protein sequence ID" value="GFR53172.1"/>
    <property type="molecule type" value="Genomic_DNA"/>
</dbReference>
<reference evidence="2 3" key="1">
    <citation type="journal article" date="2021" name="Sci. Rep.">
        <title>Genome sequencing of the multicellular alga Astrephomene provides insights into convergent evolution of germ-soma differentiation.</title>
        <authorList>
            <person name="Yamashita S."/>
            <person name="Yamamoto K."/>
            <person name="Matsuzaki R."/>
            <person name="Suzuki S."/>
            <person name="Yamaguchi H."/>
            <person name="Hirooka S."/>
            <person name="Minakuchi Y."/>
            <person name="Miyagishima S."/>
            <person name="Kawachi M."/>
            <person name="Toyoda A."/>
            <person name="Nozaki H."/>
        </authorList>
    </citation>
    <scope>NUCLEOTIDE SEQUENCE [LARGE SCALE GENOMIC DNA]</scope>
    <source>
        <strain evidence="2 3">NIES-4017</strain>
    </source>
</reference>
<evidence type="ECO:0000313" key="3">
    <source>
        <dbReference type="Proteomes" id="UP001054857"/>
    </source>
</evidence>
<sequence>ITSLSYDKRHLPVSWLLQCFGPVCDALGWLWPQRQLLRAHVLAAAAQAFATHHVTRYQQPPPAQCRRAADVSNNNSSGSTHAPPLLLLSYIPGSPVVRFVHDCLAATPPHERLQLLEAAMRLNSAAGTAVSAAASAGSPGCMAEEEQAGTGKEQAGRQEVADEGVG</sequence>
<proteinExistence type="predicted"/>
<gene>
    <name evidence="2" type="ORF">Agub_g15895</name>
</gene>
<feature type="non-terminal residue" evidence="2">
    <location>
        <position position="1"/>
    </location>
</feature>
<dbReference type="AlphaFoldDB" id="A0AAD3E5M6"/>
<name>A0AAD3E5M6_9CHLO</name>